<sequence>MTQNPPFTKIFDGVATREQMFELPGGSNQGHAGPYETVVSVLWDQDS</sequence>
<name>T0GJR7_9SPHN</name>
<reference evidence="1 2" key="1">
    <citation type="journal article" date="2013" name="Genome Announc.">
        <title>Draft Genome Sequence of a Hexachlorocyclohexane-Degrading Bacterium, Sphingobium baderi Strain LL03T.</title>
        <authorList>
            <person name="Kaur J."/>
            <person name="Verma H."/>
            <person name="Tripathi C."/>
            <person name="Khurana J.P."/>
            <person name="Lal R."/>
        </authorList>
    </citation>
    <scope>NUCLEOTIDE SEQUENCE [LARGE SCALE GENOMIC DNA]</scope>
    <source>
        <strain evidence="1 2">LL03</strain>
    </source>
</reference>
<evidence type="ECO:0000313" key="1">
    <source>
        <dbReference type="EMBL" id="EQB04031.1"/>
    </source>
</evidence>
<dbReference type="Proteomes" id="UP000015524">
    <property type="component" value="Unassembled WGS sequence"/>
</dbReference>
<evidence type="ECO:0000313" key="2">
    <source>
        <dbReference type="Proteomes" id="UP000015524"/>
    </source>
</evidence>
<keyword evidence="2" id="KW-1185">Reference proteome</keyword>
<dbReference type="EMBL" id="ATIB01000036">
    <property type="protein sequence ID" value="EQB04031.1"/>
    <property type="molecule type" value="Genomic_DNA"/>
</dbReference>
<organism evidence="1 2">
    <name type="scientific">Sphingobium baderi LL03</name>
    <dbReference type="NCBI Taxonomy" id="1114964"/>
    <lineage>
        <taxon>Bacteria</taxon>
        <taxon>Pseudomonadati</taxon>
        <taxon>Pseudomonadota</taxon>
        <taxon>Alphaproteobacteria</taxon>
        <taxon>Sphingomonadales</taxon>
        <taxon>Sphingomonadaceae</taxon>
        <taxon>Sphingobium</taxon>
    </lineage>
</organism>
<proteinExistence type="predicted"/>
<gene>
    <name evidence="1" type="ORF">L485_04920</name>
</gene>
<dbReference type="AlphaFoldDB" id="T0GJR7"/>
<comment type="caution">
    <text evidence="1">The sequence shown here is derived from an EMBL/GenBank/DDBJ whole genome shotgun (WGS) entry which is preliminary data.</text>
</comment>
<accession>T0GJR7</accession>
<dbReference type="PATRIC" id="fig|1114964.3.peg.950"/>
<protein>
    <submittedName>
        <fullName evidence="1">Uncharacterized protein</fullName>
    </submittedName>
</protein>
<dbReference type="RefSeq" id="WP_021243937.1">
    <property type="nucleotide sequence ID" value="NZ_ATIB01000036.1"/>
</dbReference>